<feature type="compositionally biased region" description="Basic and acidic residues" evidence="1">
    <location>
        <begin position="80"/>
        <end position="89"/>
    </location>
</feature>
<reference evidence="3 4" key="1">
    <citation type="submission" date="2023-08" db="EMBL/GenBank/DDBJ databases">
        <title>Black Yeasts Isolated from many extreme environments.</title>
        <authorList>
            <person name="Coleine C."/>
            <person name="Stajich J.E."/>
            <person name="Selbmann L."/>
        </authorList>
    </citation>
    <scope>NUCLEOTIDE SEQUENCE [LARGE SCALE GENOMIC DNA]</scope>
    <source>
        <strain evidence="3 4">CCFEE 5792</strain>
    </source>
</reference>
<sequence>MSFLKDLIKDFTGNQKPQNEGPPGYYPPQQQYGSSQSYNGPPQQQYGSSQSYNGPPPISPPWIAEWDSRDSRWLYVNRETGERTFDHPQNRSYGPPTNQDYRGERQGEYYQQQPPKQSHTGRNVALGAVAGLAGGALLMHEGEKVEEKWDEDKYRIDNDISNGVQDVEDFPEDAARWTGRKVGEVEDIPQDIENKWDDGVQDVEDIPEDVAGWAGRRVGDVERLGDEVDDSYDQGRDDARYGDNY</sequence>
<feature type="compositionally biased region" description="Polar residues" evidence="1">
    <location>
        <begin position="90"/>
        <end position="100"/>
    </location>
</feature>
<feature type="domain" description="WW" evidence="2">
    <location>
        <begin position="56"/>
        <end position="90"/>
    </location>
</feature>
<keyword evidence="4" id="KW-1185">Reference proteome</keyword>
<gene>
    <name evidence="3" type="ORF">LTR84_003220</name>
</gene>
<organism evidence="3 4">
    <name type="scientific">Exophiala bonariae</name>
    <dbReference type="NCBI Taxonomy" id="1690606"/>
    <lineage>
        <taxon>Eukaryota</taxon>
        <taxon>Fungi</taxon>
        <taxon>Dikarya</taxon>
        <taxon>Ascomycota</taxon>
        <taxon>Pezizomycotina</taxon>
        <taxon>Eurotiomycetes</taxon>
        <taxon>Chaetothyriomycetidae</taxon>
        <taxon>Chaetothyriales</taxon>
        <taxon>Herpotrichiellaceae</taxon>
        <taxon>Exophiala</taxon>
    </lineage>
</organism>
<feature type="region of interest" description="Disordered" evidence="1">
    <location>
        <begin position="1"/>
        <end position="64"/>
    </location>
</feature>
<feature type="compositionally biased region" description="Low complexity" evidence="1">
    <location>
        <begin position="21"/>
        <end position="53"/>
    </location>
</feature>
<feature type="region of interest" description="Disordered" evidence="1">
    <location>
        <begin position="80"/>
        <end position="121"/>
    </location>
</feature>
<name>A0AAV9N938_9EURO</name>
<protein>
    <recommendedName>
        <fullName evidence="2">WW domain-containing protein</fullName>
    </recommendedName>
</protein>
<evidence type="ECO:0000313" key="3">
    <source>
        <dbReference type="EMBL" id="KAK5051568.1"/>
    </source>
</evidence>
<feature type="compositionally biased region" description="Basic and acidic residues" evidence="1">
    <location>
        <begin position="233"/>
        <end position="245"/>
    </location>
</feature>
<dbReference type="Proteomes" id="UP001358417">
    <property type="component" value="Unassembled WGS sequence"/>
</dbReference>
<feature type="region of interest" description="Disordered" evidence="1">
    <location>
        <begin position="217"/>
        <end position="245"/>
    </location>
</feature>
<dbReference type="PROSITE" id="PS50020">
    <property type="entry name" value="WW_DOMAIN_2"/>
    <property type="match status" value="1"/>
</dbReference>
<evidence type="ECO:0000256" key="1">
    <source>
        <dbReference type="SAM" id="MobiDB-lite"/>
    </source>
</evidence>
<comment type="caution">
    <text evidence="3">The sequence shown here is derived from an EMBL/GenBank/DDBJ whole genome shotgun (WGS) entry which is preliminary data.</text>
</comment>
<dbReference type="AlphaFoldDB" id="A0AAV9N938"/>
<proteinExistence type="predicted"/>
<dbReference type="InterPro" id="IPR001202">
    <property type="entry name" value="WW_dom"/>
</dbReference>
<accession>A0AAV9N938</accession>
<dbReference type="EMBL" id="JAVRRD010000015">
    <property type="protein sequence ID" value="KAK5051568.1"/>
    <property type="molecule type" value="Genomic_DNA"/>
</dbReference>
<evidence type="ECO:0000313" key="4">
    <source>
        <dbReference type="Proteomes" id="UP001358417"/>
    </source>
</evidence>
<evidence type="ECO:0000259" key="2">
    <source>
        <dbReference type="PROSITE" id="PS50020"/>
    </source>
</evidence>
<dbReference type="GeneID" id="89971414"/>
<feature type="compositionally biased region" description="Basic and acidic residues" evidence="1">
    <location>
        <begin position="217"/>
        <end position="226"/>
    </location>
</feature>
<feature type="compositionally biased region" description="Polar residues" evidence="1">
    <location>
        <begin position="109"/>
        <end position="121"/>
    </location>
</feature>
<dbReference type="RefSeq" id="XP_064705795.1">
    <property type="nucleotide sequence ID" value="XM_064846815.1"/>
</dbReference>